<accession>A0A1I3SQT7</accession>
<sequence>MKILVTGAAGFIGFHAVQMLLAEGHTVVGLDSLNNYYDVDLKYARLAVCGIERQQTQESKPVPSKTHPNYSFQQLDITHADKLDSLFRSEAFELVVHLAAQVGVRYSLENPPAYIQSNLVGFANVLECCRHYRINHLVYASSSSIYGTNDKIPFSEDDRVDHPVSLYAATKRSNELMAHTYSHLYGLKTTGLRFFTVYGPWGRPDMAMFLFTDAILKGKPIQVFNHGNLYRDFTYVDDVVDSIKHIVAFEPEGRPSKYNLYNVGNSKPVRLLDFIESIEKHTGKKAIKEYLPMQAGDVEKTWANVDKLKTDFDYRVQTSVDTGVKNFIDWYLSYYDPVRL</sequence>
<dbReference type="AlphaFoldDB" id="A0A1I3SQT7"/>
<name>A0A1I3SQT7_9SPHI</name>
<dbReference type="Gene3D" id="3.90.25.10">
    <property type="entry name" value="UDP-galactose 4-epimerase, domain 1"/>
    <property type="match status" value="1"/>
</dbReference>
<evidence type="ECO:0000256" key="1">
    <source>
        <dbReference type="ARBA" id="ARBA00023027"/>
    </source>
</evidence>
<proteinExistence type="predicted"/>
<dbReference type="PANTHER" id="PTHR43574">
    <property type="entry name" value="EPIMERASE-RELATED"/>
    <property type="match status" value="1"/>
</dbReference>
<dbReference type="EMBL" id="FOQO01000011">
    <property type="protein sequence ID" value="SFJ60750.1"/>
    <property type="molecule type" value="Genomic_DNA"/>
</dbReference>
<dbReference type="RefSeq" id="WP_090630280.1">
    <property type="nucleotide sequence ID" value="NZ_FOQO01000011.1"/>
</dbReference>
<evidence type="ECO:0000313" key="3">
    <source>
        <dbReference type="EMBL" id="SFJ60750.1"/>
    </source>
</evidence>
<dbReference type="SUPFAM" id="SSF51735">
    <property type="entry name" value="NAD(P)-binding Rossmann-fold domains"/>
    <property type="match status" value="1"/>
</dbReference>
<dbReference type="Gene3D" id="3.40.50.720">
    <property type="entry name" value="NAD(P)-binding Rossmann-like Domain"/>
    <property type="match status" value="1"/>
</dbReference>
<feature type="domain" description="NAD-dependent epimerase/dehydratase" evidence="2">
    <location>
        <begin position="3"/>
        <end position="263"/>
    </location>
</feature>
<gene>
    <name evidence="3" type="ORF">SAMN05444682_111135</name>
</gene>
<evidence type="ECO:0000313" key="4">
    <source>
        <dbReference type="Proteomes" id="UP000198670"/>
    </source>
</evidence>
<keyword evidence="4" id="KW-1185">Reference proteome</keyword>
<keyword evidence="1" id="KW-0520">NAD</keyword>
<dbReference type="InterPro" id="IPR036291">
    <property type="entry name" value="NAD(P)-bd_dom_sf"/>
</dbReference>
<dbReference type="PRINTS" id="PR01713">
    <property type="entry name" value="NUCEPIMERASE"/>
</dbReference>
<dbReference type="InterPro" id="IPR001509">
    <property type="entry name" value="Epimerase_deHydtase"/>
</dbReference>
<protein>
    <submittedName>
        <fullName evidence="3">UDP-glucuronate 4-epimerase</fullName>
    </submittedName>
</protein>
<organism evidence="3 4">
    <name type="scientific">Parapedobacter indicus</name>
    <dbReference type="NCBI Taxonomy" id="1477437"/>
    <lineage>
        <taxon>Bacteria</taxon>
        <taxon>Pseudomonadati</taxon>
        <taxon>Bacteroidota</taxon>
        <taxon>Sphingobacteriia</taxon>
        <taxon>Sphingobacteriales</taxon>
        <taxon>Sphingobacteriaceae</taxon>
        <taxon>Parapedobacter</taxon>
    </lineage>
</organism>
<dbReference type="OrthoDB" id="9801785at2"/>
<evidence type="ECO:0000259" key="2">
    <source>
        <dbReference type="Pfam" id="PF01370"/>
    </source>
</evidence>
<dbReference type="STRING" id="1477437.SAMN05444682_111135"/>
<dbReference type="Proteomes" id="UP000198670">
    <property type="component" value="Unassembled WGS sequence"/>
</dbReference>
<dbReference type="Pfam" id="PF01370">
    <property type="entry name" value="Epimerase"/>
    <property type="match status" value="1"/>
</dbReference>
<reference evidence="3 4" key="1">
    <citation type="submission" date="2016-10" db="EMBL/GenBank/DDBJ databases">
        <authorList>
            <person name="de Groot N.N."/>
        </authorList>
    </citation>
    <scope>NUCLEOTIDE SEQUENCE [LARGE SCALE GENOMIC DNA]</scope>
    <source>
        <strain evidence="3 4">RK1</strain>
    </source>
</reference>